<dbReference type="Proteomes" id="UP001058271">
    <property type="component" value="Chromosome"/>
</dbReference>
<keyword evidence="4" id="KW-1185">Reference proteome</keyword>
<reference evidence="3" key="1">
    <citation type="submission" date="2021-04" db="EMBL/GenBank/DDBJ databases">
        <title>Biosynthetic gene clusters of Dactylosporangioum roseum.</title>
        <authorList>
            <person name="Hartkoorn R.C."/>
            <person name="Beaudoing E."/>
            <person name="Hot D."/>
            <person name="Moureu S."/>
        </authorList>
    </citation>
    <scope>NUCLEOTIDE SEQUENCE</scope>
    <source>
        <strain evidence="3">NRRL B-16295</strain>
    </source>
</reference>
<evidence type="ECO:0000256" key="2">
    <source>
        <dbReference type="SAM" id="SignalP"/>
    </source>
</evidence>
<keyword evidence="2" id="KW-0732">Signal</keyword>
<dbReference type="RefSeq" id="WP_260725050.1">
    <property type="nucleotide sequence ID" value="NZ_BAAABS010000058.1"/>
</dbReference>
<feature type="compositionally biased region" description="Low complexity" evidence="1">
    <location>
        <begin position="31"/>
        <end position="56"/>
    </location>
</feature>
<sequence>MRLRHFGLVALAALALAGCGSADGSDPVGAPPSTAAAPPSPSPSTSSESASPTGSAVPSRPAAGAITVTGQVRDGVEPGCVLLAVGDKSYLLLGGDRAKLRSGTTLTVTGVPQPDMLTTCQQGLPFQVVSIKEG</sequence>
<dbReference type="EMBL" id="CP073721">
    <property type="protein sequence ID" value="UWZ35699.1"/>
    <property type="molecule type" value="Genomic_DNA"/>
</dbReference>
<dbReference type="PROSITE" id="PS51257">
    <property type="entry name" value="PROKAR_LIPOPROTEIN"/>
    <property type="match status" value="1"/>
</dbReference>
<organism evidence="3 4">
    <name type="scientific">Dactylosporangium roseum</name>
    <dbReference type="NCBI Taxonomy" id="47989"/>
    <lineage>
        <taxon>Bacteria</taxon>
        <taxon>Bacillati</taxon>
        <taxon>Actinomycetota</taxon>
        <taxon>Actinomycetes</taxon>
        <taxon>Micromonosporales</taxon>
        <taxon>Micromonosporaceae</taxon>
        <taxon>Dactylosporangium</taxon>
    </lineage>
</organism>
<feature type="chain" id="PRO_5047194296" description="Lipoprotein" evidence="2">
    <location>
        <begin position="23"/>
        <end position="134"/>
    </location>
</feature>
<proteinExistence type="predicted"/>
<gene>
    <name evidence="3" type="ORF">Drose_32075</name>
</gene>
<protein>
    <recommendedName>
        <fullName evidence="5">Lipoprotein</fullName>
    </recommendedName>
</protein>
<accession>A0ABY5Z5J5</accession>
<evidence type="ECO:0000313" key="3">
    <source>
        <dbReference type="EMBL" id="UWZ35699.1"/>
    </source>
</evidence>
<feature type="region of interest" description="Disordered" evidence="1">
    <location>
        <begin position="22"/>
        <end position="62"/>
    </location>
</feature>
<name>A0ABY5Z5J5_9ACTN</name>
<evidence type="ECO:0008006" key="5">
    <source>
        <dbReference type="Google" id="ProtNLM"/>
    </source>
</evidence>
<feature type="signal peptide" evidence="2">
    <location>
        <begin position="1"/>
        <end position="22"/>
    </location>
</feature>
<evidence type="ECO:0000256" key="1">
    <source>
        <dbReference type="SAM" id="MobiDB-lite"/>
    </source>
</evidence>
<evidence type="ECO:0000313" key="4">
    <source>
        <dbReference type="Proteomes" id="UP001058271"/>
    </source>
</evidence>